<evidence type="ECO:0000313" key="2">
    <source>
        <dbReference type="EMBL" id="ABB27850.1"/>
    </source>
</evidence>
<evidence type="ECO:0000259" key="1">
    <source>
        <dbReference type="Pfam" id="PF20796"/>
    </source>
</evidence>
<dbReference type="STRING" id="340177.Cag_0577"/>
<protein>
    <recommendedName>
        <fullName evidence="1">PD-(D/E)XK nuclease-like domain-containing protein</fullName>
    </recommendedName>
</protein>
<dbReference type="EMBL" id="CP000108">
    <property type="protein sequence ID" value="ABB27850.1"/>
    <property type="molecule type" value="Genomic_DNA"/>
</dbReference>
<dbReference type="KEGG" id="cch:Cag_0577"/>
<dbReference type="AlphaFoldDB" id="Q3AT25"/>
<organism evidence="2">
    <name type="scientific">Chlorobium chlorochromatii (strain CaD3)</name>
    <dbReference type="NCBI Taxonomy" id="340177"/>
    <lineage>
        <taxon>Bacteria</taxon>
        <taxon>Pseudomonadati</taxon>
        <taxon>Chlorobiota</taxon>
        <taxon>Chlorobiia</taxon>
        <taxon>Chlorobiales</taxon>
        <taxon>Chlorobiaceae</taxon>
        <taxon>Chlorobium/Pelodictyon group</taxon>
        <taxon>Chlorobium</taxon>
    </lineage>
</organism>
<name>Q3AT25_CHLCH</name>
<dbReference type="HOGENOM" id="CLU_828595_0_0_10"/>
<dbReference type="Pfam" id="PF20796">
    <property type="entry name" value="PDDEXK_13"/>
    <property type="match status" value="1"/>
</dbReference>
<dbReference type="eggNOG" id="ENOG502ZAUM">
    <property type="taxonomic scope" value="Bacteria"/>
</dbReference>
<dbReference type="OrthoDB" id="1060163at2"/>
<gene>
    <name evidence="2" type="ordered locus">Cag_0577</name>
</gene>
<sequence>MILLDLGKPYPLDDVFKAAARKHQSHYRATELNVGYSDKYGTKLNEDDAKKLLNYYDSLNVREELQNRFQKGDEYSFSLKRDGDLLRSEHIPFNLFAPLCADTKLAQNLIKNVFGLDCAKNLSIKFEYAPKPKGKYLDDATAFDAFFKFDDNNGKRIGIGAEVKYTEKSYPIGKKEKKYVHDPKSCYWKVSCKSGAFLEPSYSPSSALITDELRQIWRNHLLGLAMCQQNELDDFYSITLHPAGNHHFQRVKPNQGVIPEYQAQLTDSYRSKVFGRTYEEYIAAIDGDSEILKWKQYLHDRYIVKNTDDQPQ</sequence>
<reference evidence="2" key="1">
    <citation type="submission" date="2005-08" db="EMBL/GenBank/DDBJ databases">
        <title>Complete sequence of Chlorobium chlorochromatii CaD3.</title>
        <authorList>
            <person name="Copeland A."/>
            <person name="Lucas S."/>
            <person name="Lapidus A."/>
            <person name="Barry K."/>
            <person name="Detter J.C."/>
            <person name="Glavina T."/>
            <person name="Hammon N."/>
            <person name="Israni S."/>
            <person name="Pitluck S."/>
            <person name="Bryant D."/>
            <person name="Schmutz J."/>
            <person name="Larimer F."/>
            <person name="Land M."/>
            <person name="Kyrpides N."/>
            <person name="Ivanova N."/>
            <person name="Richardson P."/>
        </authorList>
    </citation>
    <scope>NUCLEOTIDE SEQUENCE [LARGE SCALE GENOMIC DNA]</scope>
    <source>
        <strain evidence="2">CaD3</strain>
    </source>
</reference>
<feature type="domain" description="PD-(D/E)XK nuclease-like" evidence="1">
    <location>
        <begin position="13"/>
        <end position="303"/>
    </location>
</feature>
<accession>Q3AT25</accession>
<dbReference type="InterPro" id="IPR048822">
    <property type="entry name" value="PDDEXK_13"/>
</dbReference>
<proteinExistence type="predicted"/>